<proteinExistence type="predicted"/>
<gene>
    <name evidence="1" type="ORF">EVAR_72725_1</name>
</gene>
<name>A0A4C1SHC9_EUMVA</name>
<evidence type="ECO:0000313" key="1">
    <source>
        <dbReference type="EMBL" id="GBP01559.1"/>
    </source>
</evidence>
<protein>
    <submittedName>
        <fullName evidence="1">Uncharacterized protein</fullName>
    </submittedName>
</protein>
<organism evidence="1 2">
    <name type="scientific">Eumeta variegata</name>
    <name type="common">Bagworm moth</name>
    <name type="synonym">Eumeta japonica</name>
    <dbReference type="NCBI Taxonomy" id="151549"/>
    <lineage>
        <taxon>Eukaryota</taxon>
        <taxon>Metazoa</taxon>
        <taxon>Ecdysozoa</taxon>
        <taxon>Arthropoda</taxon>
        <taxon>Hexapoda</taxon>
        <taxon>Insecta</taxon>
        <taxon>Pterygota</taxon>
        <taxon>Neoptera</taxon>
        <taxon>Endopterygota</taxon>
        <taxon>Lepidoptera</taxon>
        <taxon>Glossata</taxon>
        <taxon>Ditrysia</taxon>
        <taxon>Tineoidea</taxon>
        <taxon>Psychidae</taxon>
        <taxon>Oiketicinae</taxon>
        <taxon>Eumeta</taxon>
    </lineage>
</organism>
<dbReference type="Proteomes" id="UP000299102">
    <property type="component" value="Unassembled WGS sequence"/>
</dbReference>
<accession>A0A4C1SHC9</accession>
<keyword evidence="2" id="KW-1185">Reference proteome</keyword>
<sequence length="142" mass="16543">MPPHRRRQRLEWPQRLQHILLWLMSLKHERNSPSNTNKQLSSLKLKGANVNSILRRTKCTWCGKACHTKTTVERFCECVMAASSFVRNYKIHKDHNIPAVREETFPEAGYALRSCNLSWQLNLQEREAACLSLVMVSLRSIL</sequence>
<dbReference type="AlphaFoldDB" id="A0A4C1SHC9"/>
<evidence type="ECO:0000313" key="2">
    <source>
        <dbReference type="Proteomes" id="UP000299102"/>
    </source>
</evidence>
<reference evidence="1 2" key="1">
    <citation type="journal article" date="2019" name="Commun. Biol.">
        <title>The bagworm genome reveals a unique fibroin gene that provides high tensile strength.</title>
        <authorList>
            <person name="Kono N."/>
            <person name="Nakamura H."/>
            <person name="Ohtoshi R."/>
            <person name="Tomita M."/>
            <person name="Numata K."/>
            <person name="Arakawa K."/>
        </authorList>
    </citation>
    <scope>NUCLEOTIDE SEQUENCE [LARGE SCALE GENOMIC DNA]</scope>
</reference>
<dbReference type="EMBL" id="BGZK01006962">
    <property type="protein sequence ID" value="GBP01559.1"/>
    <property type="molecule type" value="Genomic_DNA"/>
</dbReference>
<comment type="caution">
    <text evidence="1">The sequence shown here is derived from an EMBL/GenBank/DDBJ whole genome shotgun (WGS) entry which is preliminary data.</text>
</comment>